<proteinExistence type="predicted"/>
<accession>A0A645HLU6</accession>
<gene>
    <name evidence="1" type="ORF">SDC9_187431</name>
</gene>
<evidence type="ECO:0000313" key="1">
    <source>
        <dbReference type="EMBL" id="MPN39897.1"/>
    </source>
</evidence>
<reference evidence="1" key="1">
    <citation type="submission" date="2019-08" db="EMBL/GenBank/DDBJ databases">
        <authorList>
            <person name="Kucharzyk K."/>
            <person name="Murdoch R.W."/>
            <person name="Higgins S."/>
            <person name="Loffler F."/>
        </authorList>
    </citation>
    <scope>NUCLEOTIDE SEQUENCE</scope>
</reference>
<dbReference type="AlphaFoldDB" id="A0A645HLU6"/>
<dbReference type="EMBL" id="VSSQ01095996">
    <property type="protein sequence ID" value="MPN39897.1"/>
    <property type="molecule type" value="Genomic_DNA"/>
</dbReference>
<organism evidence="1">
    <name type="scientific">bioreactor metagenome</name>
    <dbReference type="NCBI Taxonomy" id="1076179"/>
    <lineage>
        <taxon>unclassified sequences</taxon>
        <taxon>metagenomes</taxon>
        <taxon>ecological metagenomes</taxon>
    </lineage>
</organism>
<protein>
    <submittedName>
        <fullName evidence="1">Uncharacterized protein</fullName>
    </submittedName>
</protein>
<comment type="caution">
    <text evidence="1">The sequence shown here is derived from an EMBL/GenBank/DDBJ whole genome shotgun (WGS) entry which is preliminary data.</text>
</comment>
<sequence>MRLGRTGLDTSSLLDQDGCRRGLHHAGERLVRVGGNDNRNRQARLDALGLGVERLAEFHDVQTALTQRGTDRGRRIRLASRHLQLDIAYNFLGHDCS</sequence>
<name>A0A645HLU6_9ZZZZ</name>